<dbReference type="Proteomes" id="UP000830055">
    <property type="component" value="Chromosome"/>
</dbReference>
<reference evidence="1 2" key="1">
    <citation type="submission" date="2022-01" db="EMBL/GenBank/DDBJ databases">
        <title>Desulfofustis limnae sp. nov., a novel mesophilic sulfate-reducing bacterium isolated from marsh soil.</title>
        <authorList>
            <person name="Watanabe M."/>
            <person name="Takahashi A."/>
            <person name="Kojima H."/>
            <person name="Fukui M."/>
        </authorList>
    </citation>
    <scope>NUCLEOTIDE SEQUENCE [LARGE SCALE GENOMIC DNA]</scope>
    <source>
        <strain evidence="1 2">PPLL</strain>
    </source>
</reference>
<evidence type="ECO:0000313" key="1">
    <source>
        <dbReference type="EMBL" id="BDD85684.1"/>
    </source>
</evidence>
<protein>
    <submittedName>
        <fullName evidence="1">Uncharacterized protein</fullName>
    </submittedName>
</protein>
<dbReference type="RefSeq" id="WP_284152822.1">
    <property type="nucleotide sequence ID" value="NZ_AP025516.1"/>
</dbReference>
<name>A0ABM7W441_9BACT</name>
<organism evidence="1 2">
    <name type="scientific">Desulfofustis limnaeus</name>
    <dbReference type="NCBI Taxonomy" id="2740163"/>
    <lineage>
        <taxon>Bacteria</taxon>
        <taxon>Pseudomonadati</taxon>
        <taxon>Thermodesulfobacteriota</taxon>
        <taxon>Desulfobulbia</taxon>
        <taxon>Desulfobulbales</taxon>
        <taxon>Desulfocapsaceae</taxon>
        <taxon>Desulfofustis</taxon>
    </lineage>
</organism>
<sequence length="330" mass="38222">MNIISICLSTHRLETLPFSARFMHVHDVIALEEPAHPEFSHVLDGTTAIDEHLPELDIEYPLFVRRQYRMLRSLHRSGKEILQVEPYLDQLLALQWFLADGNTPQDLVPNTEQHAIYLAERTATGRLIDYYRATRTADFNHILQTMNDFAKADAARFILRDTMRAKALAKLLQPGKKIYVEAGSIHLHLIRHLSRILPSSWQLRIYSIDRQILEKLGHHNGMLFSPGDQLTIAYLRAEQVAKERWQLFCARAFIYAKLIGKEEELQSDSRYPHTQNEFDTIRLVNNLSLQQCYDFFQDTRLLTADKAARLILDRTSDHCSSLRVQAGRCS</sequence>
<proteinExistence type="predicted"/>
<keyword evidence="2" id="KW-1185">Reference proteome</keyword>
<dbReference type="SUPFAM" id="SSF159501">
    <property type="entry name" value="EreA/ChaN-like"/>
    <property type="match status" value="1"/>
</dbReference>
<gene>
    <name evidence="1" type="ORF">DPPLL_00490</name>
</gene>
<dbReference type="EMBL" id="AP025516">
    <property type="protein sequence ID" value="BDD85684.1"/>
    <property type="molecule type" value="Genomic_DNA"/>
</dbReference>
<accession>A0ABM7W441</accession>
<evidence type="ECO:0000313" key="2">
    <source>
        <dbReference type="Proteomes" id="UP000830055"/>
    </source>
</evidence>